<feature type="compositionally biased region" description="Low complexity" evidence="1">
    <location>
        <begin position="28"/>
        <end position="38"/>
    </location>
</feature>
<dbReference type="AlphaFoldDB" id="A0A0F9UEJ6"/>
<evidence type="ECO:0000313" key="2">
    <source>
        <dbReference type="EMBL" id="KKN59671.1"/>
    </source>
</evidence>
<feature type="region of interest" description="Disordered" evidence="1">
    <location>
        <begin position="137"/>
        <end position="159"/>
    </location>
</feature>
<dbReference type="EMBL" id="LAZR01000719">
    <property type="protein sequence ID" value="KKN59671.1"/>
    <property type="molecule type" value="Genomic_DNA"/>
</dbReference>
<feature type="region of interest" description="Disordered" evidence="1">
    <location>
        <begin position="1"/>
        <end position="38"/>
    </location>
</feature>
<feature type="compositionally biased region" description="Basic and acidic residues" evidence="1">
    <location>
        <begin position="1"/>
        <end position="16"/>
    </location>
</feature>
<proteinExistence type="predicted"/>
<name>A0A0F9UEJ6_9ZZZZ</name>
<sequence>MPTNQESKDGLEDNTLRRKKPPVQKETSPASPSVSAGPVDKVIELAFNPSREKIREVTIIDRMQGRLFPQLDMINKGRMYCMEVATYRQDPEAYQEQFKRPRPVFPDLLDELMFRTAQWQKSVAGKNLERATDIALAETETRAGDDGDMSSGDRDAWKE</sequence>
<protein>
    <submittedName>
        <fullName evidence="2">Uncharacterized protein</fullName>
    </submittedName>
</protein>
<feature type="compositionally biased region" description="Basic and acidic residues" evidence="1">
    <location>
        <begin position="139"/>
        <end position="159"/>
    </location>
</feature>
<reference evidence="2" key="1">
    <citation type="journal article" date="2015" name="Nature">
        <title>Complex archaea that bridge the gap between prokaryotes and eukaryotes.</title>
        <authorList>
            <person name="Spang A."/>
            <person name="Saw J.H."/>
            <person name="Jorgensen S.L."/>
            <person name="Zaremba-Niedzwiedzka K."/>
            <person name="Martijn J."/>
            <person name="Lind A.E."/>
            <person name="van Eijk R."/>
            <person name="Schleper C."/>
            <person name="Guy L."/>
            <person name="Ettema T.J."/>
        </authorList>
    </citation>
    <scope>NUCLEOTIDE SEQUENCE</scope>
</reference>
<evidence type="ECO:0000256" key="1">
    <source>
        <dbReference type="SAM" id="MobiDB-lite"/>
    </source>
</evidence>
<comment type="caution">
    <text evidence="2">The sequence shown here is derived from an EMBL/GenBank/DDBJ whole genome shotgun (WGS) entry which is preliminary data.</text>
</comment>
<accession>A0A0F9UEJ6</accession>
<organism evidence="2">
    <name type="scientific">marine sediment metagenome</name>
    <dbReference type="NCBI Taxonomy" id="412755"/>
    <lineage>
        <taxon>unclassified sequences</taxon>
        <taxon>metagenomes</taxon>
        <taxon>ecological metagenomes</taxon>
    </lineage>
</organism>
<gene>
    <name evidence="2" type="ORF">LCGC14_0539980</name>
</gene>